<name>C9ZV27_TRYB9</name>
<protein>
    <submittedName>
        <fullName evidence="2">Uncharacterized protein</fullName>
    </submittedName>
</protein>
<accession>C9ZV27</accession>
<dbReference type="KEGG" id="tbg:TbgDal_VIII2130"/>
<keyword evidence="1" id="KW-1133">Transmembrane helix</keyword>
<keyword evidence="1" id="KW-0472">Membrane</keyword>
<sequence length="113" mass="13408">MRTCLHELSFYSLFSCRFELILCVYNGCVCVYIYIYIYNYLSTYKNVQQDFASHYLWSRLQAHAYACGQKGEESGGIRKNRRDVYQQKVIVYHSQITIIITESKKKKKLCPHV</sequence>
<dbReference type="EMBL" id="FN554971">
    <property type="protein sequence ID" value="CBH13265.1"/>
    <property type="molecule type" value="Genomic_DNA"/>
</dbReference>
<dbReference type="Proteomes" id="UP000002316">
    <property type="component" value="Chromosome 8"/>
</dbReference>
<organism evidence="2 3">
    <name type="scientific">Trypanosoma brucei gambiense (strain MHOM/CI/86/DAL972)</name>
    <dbReference type="NCBI Taxonomy" id="679716"/>
    <lineage>
        <taxon>Eukaryota</taxon>
        <taxon>Discoba</taxon>
        <taxon>Euglenozoa</taxon>
        <taxon>Kinetoplastea</taxon>
        <taxon>Metakinetoplastina</taxon>
        <taxon>Trypanosomatida</taxon>
        <taxon>Trypanosomatidae</taxon>
        <taxon>Trypanosoma</taxon>
    </lineage>
</organism>
<proteinExistence type="predicted"/>
<dbReference type="GeneID" id="23863384"/>
<evidence type="ECO:0000313" key="2">
    <source>
        <dbReference type="EMBL" id="CBH13265.1"/>
    </source>
</evidence>
<dbReference type="AlphaFoldDB" id="C9ZV27"/>
<feature type="transmembrane region" description="Helical" evidence="1">
    <location>
        <begin position="20"/>
        <end position="41"/>
    </location>
</feature>
<keyword evidence="1" id="KW-0812">Transmembrane</keyword>
<evidence type="ECO:0000313" key="3">
    <source>
        <dbReference type="Proteomes" id="UP000002316"/>
    </source>
</evidence>
<reference evidence="3" key="1">
    <citation type="journal article" date="2010" name="PLoS Negl. Trop. Dis.">
        <title>The genome sequence of Trypanosoma brucei gambiense, causative agent of chronic human african trypanosomiasis.</title>
        <authorList>
            <person name="Jackson A.P."/>
            <person name="Sanders M."/>
            <person name="Berry A."/>
            <person name="McQuillan J."/>
            <person name="Aslett M.A."/>
            <person name="Quail M.A."/>
            <person name="Chukualim B."/>
            <person name="Capewell P."/>
            <person name="MacLeod A."/>
            <person name="Melville S.E."/>
            <person name="Gibson W."/>
            <person name="Barry J.D."/>
            <person name="Berriman M."/>
            <person name="Hertz-Fowler C."/>
        </authorList>
    </citation>
    <scope>NUCLEOTIDE SEQUENCE [LARGE SCALE GENOMIC DNA]</scope>
    <source>
        <strain evidence="3">MHOM/CI/86/DAL972</strain>
    </source>
</reference>
<dbReference type="RefSeq" id="XP_011775542.1">
    <property type="nucleotide sequence ID" value="XM_011777240.1"/>
</dbReference>
<gene>
    <name evidence="2" type="ORF">TbgDal_VIII2130</name>
</gene>
<evidence type="ECO:0000256" key="1">
    <source>
        <dbReference type="SAM" id="Phobius"/>
    </source>
</evidence>